<protein>
    <recommendedName>
        <fullName evidence="5">Gem-associated protein 2</fullName>
    </recommendedName>
</protein>
<evidence type="ECO:0000256" key="2">
    <source>
        <dbReference type="SAM" id="MobiDB-lite"/>
    </source>
</evidence>
<name>A0ABR3EQN2_9AGAR</name>
<dbReference type="PRINTS" id="PR02039">
    <property type="entry name" value="SPLICEFRBRR1"/>
</dbReference>
<accession>A0ABR3EQN2</accession>
<evidence type="ECO:0008006" key="5">
    <source>
        <dbReference type="Google" id="ProtNLM"/>
    </source>
</evidence>
<dbReference type="InterPro" id="IPR035426">
    <property type="entry name" value="Gemin2/Brr1"/>
</dbReference>
<dbReference type="Gene3D" id="1.20.58.1070">
    <property type="match status" value="1"/>
</dbReference>
<dbReference type="Pfam" id="PF04938">
    <property type="entry name" value="SIP1"/>
    <property type="match status" value="1"/>
</dbReference>
<feature type="region of interest" description="Disordered" evidence="2">
    <location>
        <begin position="70"/>
        <end position="89"/>
    </location>
</feature>
<dbReference type="InterPro" id="IPR023251">
    <property type="entry name" value="Brr1"/>
</dbReference>
<feature type="region of interest" description="Disordered" evidence="2">
    <location>
        <begin position="1"/>
        <end position="23"/>
    </location>
</feature>
<sequence>MSSGQRKRKREELEDSDEEEISFGRQILPVANLPGNYDGIPQDGMEYLFTVRRDALRLPHVTRVKNPYADTEAKLIPPPPRHSSPHPSLPSDEWRTLIENRFQNLRKNLMQPTIHVDIPQHSTKIMPNIQERTLWWEFLAGKPDTEWNPPKKVKNTKQRKFGKGMRAFTPTEGDPEGVSTAAIAQRASEGQPSEVSPGPYKHKQPIPRILKLLDERMSLHLLMYFTHWINVYLQGRTSEPPSPPLRQAHAQWIFALLTRVGEFISADDMNLLRNLSRACFSLLKALVTEARQPEIDDGSSSKTSTDGDSEMDQTSCWMIIAIVVGIWKQRDLWMDAEDMLRGINVE</sequence>
<reference evidence="3 4" key="1">
    <citation type="submission" date="2024-02" db="EMBL/GenBank/DDBJ databases">
        <title>A draft genome for the cacao thread blight pathogen Marasmius crinis-equi.</title>
        <authorList>
            <person name="Cohen S.P."/>
            <person name="Baruah I.K."/>
            <person name="Amoako-Attah I."/>
            <person name="Bukari Y."/>
            <person name="Meinhardt L.W."/>
            <person name="Bailey B.A."/>
        </authorList>
    </citation>
    <scope>NUCLEOTIDE SEQUENCE [LARGE SCALE GENOMIC DNA]</scope>
    <source>
        <strain evidence="3 4">GH-76</strain>
    </source>
</reference>
<organism evidence="3 4">
    <name type="scientific">Marasmius crinis-equi</name>
    <dbReference type="NCBI Taxonomy" id="585013"/>
    <lineage>
        <taxon>Eukaryota</taxon>
        <taxon>Fungi</taxon>
        <taxon>Dikarya</taxon>
        <taxon>Basidiomycota</taxon>
        <taxon>Agaricomycotina</taxon>
        <taxon>Agaricomycetes</taxon>
        <taxon>Agaricomycetidae</taxon>
        <taxon>Agaricales</taxon>
        <taxon>Marasmiineae</taxon>
        <taxon>Marasmiaceae</taxon>
        <taxon>Marasmius</taxon>
    </lineage>
</organism>
<dbReference type="Proteomes" id="UP001465976">
    <property type="component" value="Unassembled WGS sequence"/>
</dbReference>
<evidence type="ECO:0000313" key="4">
    <source>
        <dbReference type="Proteomes" id="UP001465976"/>
    </source>
</evidence>
<dbReference type="EMBL" id="JBAHYK010002373">
    <property type="protein sequence ID" value="KAL0565201.1"/>
    <property type="molecule type" value="Genomic_DNA"/>
</dbReference>
<comment type="similarity">
    <text evidence="1">Belongs to the gemin-2 family.</text>
</comment>
<dbReference type="PANTHER" id="PTHR12794">
    <property type="entry name" value="GEMIN2"/>
    <property type="match status" value="1"/>
</dbReference>
<gene>
    <name evidence="3" type="ORF">V5O48_016828</name>
</gene>
<proteinExistence type="inferred from homology"/>
<dbReference type="PANTHER" id="PTHR12794:SF0">
    <property type="entry name" value="GEM-ASSOCIATED PROTEIN 2"/>
    <property type="match status" value="1"/>
</dbReference>
<keyword evidence="4" id="KW-1185">Reference proteome</keyword>
<comment type="caution">
    <text evidence="3">The sequence shown here is derived from an EMBL/GenBank/DDBJ whole genome shotgun (WGS) entry which is preliminary data.</text>
</comment>
<evidence type="ECO:0000256" key="1">
    <source>
        <dbReference type="ARBA" id="ARBA00025758"/>
    </source>
</evidence>
<evidence type="ECO:0000313" key="3">
    <source>
        <dbReference type="EMBL" id="KAL0565201.1"/>
    </source>
</evidence>